<dbReference type="InterPro" id="IPR012349">
    <property type="entry name" value="Split_barrel_FMN-bd"/>
</dbReference>
<dbReference type="PANTHER" id="PTHR34818:SF1">
    <property type="entry name" value="PROTEIN BLI-3"/>
    <property type="match status" value="1"/>
</dbReference>
<sequence>MITTNHSPAELEQKFWTHLARDMIVMIGLPGKAAGRPMTAQLRGDRNSGPIWFFTAKDTDLGDGITSSTKAEMVFVSKGFDLFATVHGTIEVETDRAVLDDLWNGSVAAWFEGGKDDPKLQLLRLDPSEAEIWLNASSVIAGTKMMLGIGDRKEDYKATRRL</sequence>
<keyword evidence="3" id="KW-1185">Reference proteome</keyword>
<feature type="domain" description="General stress protein FMN-binding split barrel" evidence="1">
    <location>
        <begin position="13"/>
        <end position="146"/>
    </location>
</feature>
<dbReference type="PANTHER" id="PTHR34818">
    <property type="entry name" value="PROTEIN BLI-3"/>
    <property type="match status" value="1"/>
</dbReference>
<comment type="caution">
    <text evidence="2">The sequence shown here is derived from an EMBL/GenBank/DDBJ whole genome shotgun (WGS) entry which is preliminary data.</text>
</comment>
<organism evidence="2 3">
    <name type="scientific">Pararhodobacter oceanensis</name>
    <dbReference type="NCBI Taxonomy" id="2172121"/>
    <lineage>
        <taxon>Bacteria</taxon>
        <taxon>Pseudomonadati</taxon>
        <taxon>Pseudomonadota</taxon>
        <taxon>Alphaproteobacteria</taxon>
        <taxon>Rhodobacterales</taxon>
        <taxon>Paracoccaceae</taxon>
        <taxon>Pararhodobacter</taxon>
    </lineage>
</organism>
<evidence type="ECO:0000259" key="1">
    <source>
        <dbReference type="Pfam" id="PF16242"/>
    </source>
</evidence>
<dbReference type="SUPFAM" id="SSF50475">
    <property type="entry name" value="FMN-binding split barrel"/>
    <property type="match status" value="1"/>
</dbReference>
<dbReference type="OrthoDB" id="1432662at2"/>
<name>A0A2T8HPW1_9RHOB</name>
<protein>
    <submittedName>
        <fullName evidence="2">General stress protein</fullName>
    </submittedName>
</protein>
<dbReference type="Pfam" id="PF16242">
    <property type="entry name" value="Pyrid_ox_like"/>
    <property type="match status" value="1"/>
</dbReference>
<proteinExistence type="predicted"/>
<dbReference type="InterPro" id="IPR052917">
    <property type="entry name" value="Stress-Dev_Protein"/>
</dbReference>
<dbReference type="InterPro" id="IPR038725">
    <property type="entry name" value="YdaG_split_barrel_FMN-bd"/>
</dbReference>
<dbReference type="AlphaFoldDB" id="A0A2T8HPW1"/>
<dbReference type="Proteomes" id="UP000245911">
    <property type="component" value="Unassembled WGS sequence"/>
</dbReference>
<dbReference type="Gene3D" id="2.30.110.10">
    <property type="entry name" value="Electron Transport, Fmn-binding Protein, Chain A"/>
    <property type="match status" value="1"/>
</dbReference>
<reference evidence="2 3" key="1">
    <citation type="submission" date="2018-04" db="EMBL/GenBank/DDBJ databases">
        <title>Pararhodobacter oceanense sp. nov., isolated from marine intertidal sediment.</title>
        <authorList>
            <person name="Wang X.-L."/>
            <person name="Du Z.-J."/>
        </authorList>
    </citation>
    <scope>NUCLEOTIDE SEQUENCE [LARGE SCALE GENOMIC DNA]</scope>
    <source>
        <strain evidence="2 3">AM505</strain>
    </source>
</reference>
<dbReference type="EMBL" id="QDKM01000013">
    <property type="protein sequence ID" value="PVH27456.1"/>
    <property type="molecule type" value="Genomic_DNA"/>
</dbReference>
<evidence type="ECO:0000313" key="3">
    <source>
        <dbReference type="Proteomes" id="UP000245911"/>
    </source>
</evidence>
<evidence type="ECO:0000313" key="2">
    <source>
        <dbReference type="EMBL" id="PVH27456.1"/>
    </source>
</evidence>
<gene>
    <name evidence="2" type="ORF">DDE20_17710</name>
</gene>
<accession>A0A2T8HPW1</accession>